<dbReference type="Proteomes" id="UP000278085">
    <property type="component" value="Unassembled WGS sequence"/>
</dbReference>
<dbReference type="Pfam" id="PF12276">
    <property type="entry name" value="DUF3617"/>
    <property type="match status" value="1"/>
</dbReference>
<evidence type="ECO:0000313" key="2">
    <source>
        <dbReference type="EMBL" id="RSZ57378.1"/>
    </source>
</evidence>
<protein>
    <submittedName>
        <fullName evidence="2">DUF3617 domain-containing protein</fullName>
    </submittedName>
</protein>
<evidence type="ECO:0000313" key="3">
    <source>
        <dbReference type="Proteomes" id="UP000278085"/>
    </source>
</evidence>
<reference evidence="2 3" key="1">
    <citation type="submission" date="2018-12" db="EMBL/GenBank/DDBJ databases">
        <authorList>
            <person name="Yang E."/>
        </authorList>
    </citation>
    <scope>NUCLEOTIDE SEQUENCE [LARGE SCALE GENOMIC DNA]</scope>
    <source>
        <strain evidence="2 3">SOD</strain>
    </source>
</reference>
<proteinExistence type="predicted"/>
<accession>A0A430HIN4</accession>
<dbReference type="InterPro" id="IPR022061">
    <property type="entry name" value="DUF3617"/>
</dbReference>
<comment type="caution">
    <text evidence="2">The sequence shown here is derived from an EMBL/GenBank/DDBJ whole genome shotgun (WGS) entry which is preliminary data.</text>
</comment>
<name>A0A430HIN4_9BURK</name>
<feature type="compositionally biased region" description="Low complexity" evidence="1">
    <location>
        <begin position="1"/>
        <end position="17"/>
    </location>
</feature>
<dbReference type="AlphaFoldDB" id="A0A430HIN4"/>
<gene>
    <name evidence="2" type="ORF">EJB06_19715</name>
</gene>
<dbReference type="OrthoDB" id="8536404at2"/>
<organism evidence="2 3">
    <name type="scientific">Massilia atriviolacea</name>
    <dbReference type="NCBI Taxonomy" id="2495579"/>
    <lineage>
        <taxon>Bacteria</taxon>
        <taxon>Pseudomonadati</taxon>
        <taxon>Pseudomonadota</taxon>
        <taxon>Betaproteobacteria</taxon>
        <taxon>Burkholderiales</taxon>
        <taxon>Oxalobacteraceae</taxon>
        <taxon>Telluria group</taxon>
        <taxon>Massilia</taxon>
    </lineage>
</organism>
<keyword evidence="3" id="KW-1185">Reference proteome</keyword>
<dbReference type="EMBL" id="RXLQ01000010">
    <property type="protein sequence ID" value="RSZ57378.1"/>
    <property type="molecule type" value="Genomic_DNA"/>
</dbReference>
<feature type="region of interest" description="Disordered" evidence="1">
    <location>
        <begin position="1"/>
        <end position="23"/>
    </location>
</feature>
<evidence type="ECO:0000256" key="1">
    <source>
        <dbReference type="SAM" id="MobiDB-lite"/>
    </source>
</evidence>
<sequence length="233" mass="24259">MPMRPTTSSTTASTRTGSTERRGAGRFALDWRLATGAAMIPRLRPTAAVLVAAASCCGAPAFAQAMKPGLWESTSKTTSQNPQLAQAMAEMQKQLASMSPEQRKAMANMAGQSGAPQFDMNADGSVTIRMCVTQKMIDDAGGNYLGPQDGNCTHKKSPLAGGTQSFSYSCANPPSSGQGKVSFQGGTTYTSTVTMSSSATGQKETMVMEGRGKWLGANCGNVKPIEIKPGGAR</sequence>